<dbReference type="GO" id="GO:0006281">
    <property type="term" value="P:DNA repair"/>
    <property type="evidence" value="ECO:0007669"/>
    <property type="project" value="UniProtKB-KW"/>
</dbReference>
<keyword evidence="11" id="KW-0742">SOS response</keyword>
<evidence type="ECO:0000256" key="8">
    <source>
        <dbReference type="ARBA" id="ARBA00023125"/>
    </source>
</evidence>
<dbReference type="Proteomes" id="UP000060699">
    <property type="component" value="Chromosome"/>
</dbReference>
<keyword evidence="8" id="KW-0238">DNA-binding</keyword>
<accession>A0A0U3MTN8</accession>
<dbReference type="GO" id="GO:0006260">
    <property type="term" value="P:DNA replication"/>
    <property type="evidence" value="ECO:0007669"/>
    <property type="project" value="UniProtKB-KW"/>
</dbReference>
<gene>
    <name evidence="13" type="ORF">RD2015_3264</name>
</gene>
<dbReference type="SUPFAM" id="SSF51306">
    <property type="entry name" value="LexA/Signal peptidase"/>
    <property type="match status" value="1"/>
</dbReference>
<dbReference type="RefSeq" id="WP_058935786.1">
    <property type="nucleotide sequence ID" value="NZ_CP013729.1"/>
</dbReference>
<evidence type="ECO:0000256" key="2">
    <source>
        <dbReference type="ARBA" id="ARBA00022491"/>
    </source>
</evidence>
<dbReference type="InterPro" id="IPR036388">
    <property type="entry name" value="WH-like_DNA-bd_sf"/>
</dbReference>
<evidence type="ECO:0000256" key="11">
    <source>
        <dbReference type="ARBA" id="ARBA00023236"/>
    </source>
</evidence>
<keyword evidence="6 12" id="KW-0068">Autocatalytic cleavage</keyword>
<keyword evidence="3" id="KW-0235">DNA replication</keyword>
<dbReference type="GO" id="GO:0003677">
    <property type="term" value="F:DNA binding"/>
    <property type="evidence" value="ECO:0007669"/>
    <property type="project" value="UniProtKB-KW"/>
</dbReference>
<dbReference type="OrthoDB" id="9802364at2"/>
<dbReference type="PRINTS" id="PR00726">
    <property type="entry name" value="LEXASERPTASE"/>
</dbReference>
<dbReference type="CDD" id="cd06529">
    <property type="entry name" value="S24_LexA-like"/>
    <property type="match status" value="1"/>
</dbReference>
<dbReference type="PANTHER" id="PTHR33516:SF2">
    <property type="entry name" value="LEXA REPRESSOR-RELATED"/>
    <property type="match status" value="1"/>
</dbReference>
<keyword evidence="5 12" id="KW-0378">Hydrolase</keyword>
<evidence type="ECO:0000256" key="6">
    <source>
        <dbReference type="ARBA" id="ARBA00022813"/>
    </source>
</evidence>
<evidence type="ECO:0000256" key="12">
    <source>
        <dbReference type="RuleBase" id="RU003991"/>
    </source>
</evidence>
<evidence type="ECO:0000256" key="5">
    <source>
        <dbReference type="ARBA" id="ARBA00022801"/>
    </source>
</evidence>
<evidence type="ECO:0000313" key="14">
    <source>
        <dbReference type="Proteomes" id="UP000060699"/>
    </source>
</evidence>
<dbReference type="InterPro" id="IPR036390">
    <property type="entry name" value="WH_DNA-bd_sf"/>
</dbReference>
<evidence type="ECO:0000313" key="13">
    <source>
        <dbReference type="EMBL" id="ALV07722.1"/>
    </source>
</evidence>
<dbReference type="KEGG" id="rdp:RD2015_3264"/>
<dbReference type="InterPro" id="IPR050077">
    <property type="entry name" value="LexA_repressor"/>
</dbReference>
<dbReference type="InterPro" id="IPR006200">
    <property type="entry name" value="LexA"/>
</dbReference>
<dbReference type="Gene3D" id="2.10.109.10">
    <property type="entry name" value="Umud Fragment, subunit A"/>
    <property type="match status" value="1"/>
</dbReference>
<dbReference type="InterPro" id="IPR036286">
    <property type="entry name" value="LexA/Signal_pep-like_sf"/>
</dbReference>
<dbReference type="AlphaFoldDB" id="A0A0U3MTN8"/>
<reference evidence="13 14" key="1">
    <citation type="submission" date="2015-12" db="EMBL/GenBank/DDBJ databases">
        <title>Complete genome of Roseateles depolymerans KCTC 42856.</title>
        <authorList>
            <person name="Kim K.M."/>
        </authorList>
    </citation>
    <scope>NUCLEOTIDE SEQUENCE [LARGE SCALE GENOMIC DNA]</scope>
    <source>
        <strain evidence="13 14">KCTC 42856</strain>
    </source>
</reference>
<comment type="similarity">
    <text evidence="1 12">Belongs to the peptidase S24 family.</text>
</comment>
<dbReference type="GO" id="GO:0009432">
    <property type="term" value="P:SOS response"/>
    <property type="evidence" value="ECO:0007669"/>
    <property type="project" value="UniProtKB-KW"/>
</dbReference>
<proteinExistence type="inferred from homology"/>
<protein>
    <submittedName>
        <fullName evidence="13">LexA family transcriptional regulator</fullName>
    </submittedName>
</protein>
<dbReference type="PANTHER" id="PTHR33516">
    <property type="entry name" value="LEXA REPRESSOR"/>
    <property type="match status" value="1"/>
</dbReference>
<sequence length="199" mass="21740">MQAVATANDQRHLAILRTHWKAHKSFPSLANLAGQLGMSSTGSVFEMVARLEDAGYLTRRDGRVAPGRRFFAYPVLGTVRAGGPQPASDEELDFLSVEELLIREPNKTAMCHVRGDSMRDAGLLDGDVVIVETQSIVEPGDIVVAAVDGQLTVKYLRRDGGSYFLEPANPSYEPIYPQSSLDIVGLVTGSVRTIKKQRR</sequence>
<dbReference type="InterPro" id="IPR039418">
    <property type="entry name" value="LexA-like"/>
</dbReference>
<evidence type="ECO:0000256" key="9">
    <source>
        <dbReference type="ARBA" id="ARBA00023163"/>
    </source>
</evidence>
<evidence type="ECO:0000256" key="3">
    <source>
        <dbReference type="ARBA" id="ARBA00022705"/>
    </source>
</evidence>
<name>A0A0U3MTN8_9BURK</name>
<dbReference type="InterPro" id="IPR015927">
    <property type="entry name" value="Peptidase_S24_S26A/B/C"/>
</dbReference>
<keyword evidence="9" id="KW-0804">Transcription</keyword>
<dbReference type="EMBL" id="CP013729">
    <property type="protein sequence ID" value="ALV07722.1"/>
    <property type="molecule type" value="Genomic_DNA"/>
</dbReference>
<organism evidence="13 14">
    <name type="scientific">Roseateles depolymerans</name>
    <dbReference type="NCBI Taxonomy" id="76731"/>
    <lineage>
        <taxon>Bacteria</taxon>
        <taxon>Pseudomonadati</taxon>
        <taxon>Pseudomonadota</taxon>
        <taxon>Betaproteobacteria</taxon>
        <taxon>Burkholderiales</taxon>
        <taxon>Sphaerotilaceae</taxon>
        <taxon>Roseateles</taxon>
    </lineage>
</organism>
<dbReference type="GO" id="GO:0004252">
    <property type="term" value="F:serine-type endopeptidase activity"/>
    <property type="evidence" value="ECO:0007669"/>
    <property type="project" value="InterPro"/>
</dbReference>
<dbReference type="GO" id="GO:0045892">
    <property type="term" value="P:negative regulation of DNA-templated transcription"/>
    <property type="evidence" value="ECO:0007669"/>
    <property type="project" value="InterPro"/>
</dbReference>
<dbReference type="Pfam" id="PF00717">
    <property type="entry name" value="Peptidase_S24"/>
    <property type="match status" value="1"/>
</dbReference>
<dbReference type="InterPro" id="IPR006197">
    <property type="entry name" value="Peptidase_S24_LexA"/>
</dbReference>
<keyword evidence="14" id="KW-1185">Reference proteome</keyword>
<dbReference type="NCBIfam" id="TIGR00498">
    <property type="entry name" value="lexA"/>
    <property type="match status" value="1"/>
</dbReference>
<keyword evidence="2" id="KW-0678">Repressor</keyword>
<dbReference type="STRING" id="76731.RD2015_3264"/>
<evidence type="ECO:0000256" key="4">
    <source>
        <dbReference type="ARBA" id="ARBA00022763"/>
    </source>
</evidence>
<evidence type="ECO:0000256" key="10">
    <source>
        <dbReference type="ARBA" id="ARBA00023204"/>
    </source>
</evidence>
<keyword evidence="4" id="KW-0227">DNA damage</keyword>
<keyword evidence="10" id="KW-0234">DNA repair</keyword>
<evidence type="ECO:0000256" key="7">
    <source>
        <dbReference type="ARBA" id="ARBA00023015"/>
    </source>
</evidence>
<evidence type="ECO:0000256" key="1">
    <source>
        <dbReference type="ARBA" id="ARBA00007484"/>
    </source>
</evidence>
<dbReference type="Gene3D" id="1.10.10.10">
    <property type="entry name" value="Winged helix-like DNA-binding domain superfamily/Winged helix DNA-binding domain"/>
    <property type="match status" value="1"/>
</dbReference>
<keyword evidence="7" id="KW-0805">Transcription regulation</keyword>
<dbReference type="SUPFAM" id="SSF46785">
    <property type="entry name" value="Winged helix' DNA-binding domain"/>
    <property type="match status" value="1"/>
</dbReference>